<proteinExistence type="predicted"/>
<protein>
    <submittedName>
        <fullName evidence="1">Uncharacterized protein</fullName>
    </submittedName>
</protein>
<dbReference type="Proteomes" id="UP000215453">
    <property type="component" value="Chromosome 10"/>
</dbReference>
<dbReference type="AlphaFoldDB" id="A0A1Y6LY37"/>
<organism evidence="1 2">
    <name type="scientific">Zymoseptoria tritici ST99CH_1A5</name>
    <dbReference type="NCBI Taxonomy" id="1276529"/>
    <lineage>
        <taxon>Eukaryota</taxon>
        <taxon>Fungi</taxon>
        <taxon>Dikarya</taxon>
        <taxon>Ascomycota</taxon>
        <taxon>Pezizomycotina</taxon>
        <taxon>Dothideomycetes</taxon>
        <taxon>Dothideomycetidae</taxon>
        <taxon>Mycosphaerellales</taxon>
        <taxon>Mycosphaerellaceae</taxon>
        <taxon>Zymoseptoria</taxon>
    </lineage>
</organism>
<evidence type="ECO:0000313" key="1">
    <source>
        <dbReference type="EMBL" id="SMY28370.1"/>
    </source>
</evidence>
<name>A0A1Y6LY37_ZYMTR</name>
<accession>A0A1Y6LY37</accession>
<reference evidence="1 2" key="1">
    <citation type="submission" date="2016-10" db="EMBL/GenBank/DDBJ databases">
        <authorList>
            <person name="Varghese N."/>
        </authorList>
    </citation>
    <scope>NUCLEOTIDE SEQUENCE [LARGE SCALE GENOMIC DNA]</scope>
</reference>
<gene>
    <name evidence="1" type="ORF">ZT1A5_G9815</name>
</gene>
<dbReference type="EMBL" id="LT882685">
    <property type="protein sequence ID" value="SMY28370.1"/>
    <property type="molecule type" value="Genomic_DNA"/>
</dbReference>
<sequence>MADLVADCVALSRSAGFPYVLRMTAITAGHLKGQTVIEVVGVTGFRFLDLPIELRDRIYRLILVQSEPILLSALISLKSGTKLLSTKKFPYDPKYHHKSTRWSCGPQSWLSLLAVSKQIQAEVAPIAYGANTFKQDSSTALSHFAPKIGSFIQHLAVVDFGQSCTWVNIRRTLNDLKQAKGLRKLIFEEGMLLHALFMVARKDDHQKMAAIMSKDLSDLLMGLQNAYKASGRTWKAADVPCLRSDEEYRGKPGSKEAQRLMKRVCKLNEEYL</sequence>
<evidence type="ECO:0000313" key="2">
    <source>
        <dbReference type="Proteomes" id="UP000215453"/>
    </source>
</evidence>
<dbReference type="PANTHER" id="PTHR42085">
    <property type="entry name" value="F-BOX DOMAIN-CONTAINING PROTEIN"/>
    <property type="match status" value="1"/>
</dbReference>
<dbReference type="PANTHER" id="PTHR42085:SF2">
    <property type="entry name" value="F-BOX DOMAIN-CONTAINING PROTEIN"/>
    <property type="match status" value="1"/>
</dbReference>
<dbReference type="InterPro" id="IPR038883">
    <property type="entry name" value="AN11006-like"/>
</dbReference>